<comment type="caution">
    <text evidence="2">The sequence shown here is derived from an EMBL/GenBank/DDBJ whole genome shotgun (WGS) entry which is preliminary data.</text>
</comment>
<dbReference type="EMBL" id="QGKX02000004">
    <property type="protein sequence ID" value="KAF3599643.1"/>
    <property type="molecule type" value="Genomic_DNA"/>
</dbReference>
<dbReference type="Proteomes" id="UP000712600">
    <property type="component" value="Unassembled WGS sequence"/>
</dbReference>
<feature type="non-terminal residue" evidence="2">
    <location>
        <position position="1"/>
    </location>
</feature>
<organism evidence="2">
    <name type="scientific">Brassica cretica</name>
    <name type="common">Mustard</name>
    <dbReference type="NCBI Taxonomy" id="69181"/>
    <lineage>
        <taxon>Eukaryota</taxon>
        <taxon>Viridiplantae</taxon>
        <taxon>Streptophyta</taxon>
        <taxon>Embryophyta</taxon>
        <taxon>Tracheophyta</taxon>
        <taxon>Spermatophyta</taxon>
        <taxon>Magnoliopsida</taxon>
        <taxon>eudicotyledons</taxon>
        <taxon>Gunneridae</taxon>
        <taxon>Pentapetalae</taxon>
        <taxon>rosids</taxon>
        <taxon>malvids</taxon>
        <taxon>Brassicales</taxon>
        <taxon>Brassicaceae</taxon>
        <taxon>Brassiceae</taxon>
        <taxon>Brassica</taxon>
    </lineage>
</organism>
<reference evidence="3" key="2">
    <citation type="submission" date="2019-12" db="EMBL/GenBank/DDBJ databases">
        <title>Genome sequencing and annotation of Brassica cretica.</title>
        <authorList>
            <person name="Studholme D.J."/>
            <person name="Sarris P."/>
        </authorList>
    </citation>
    <scope>NUCLEOTIDE SEQUENCE</scope>
    <source>
        <strain evidence="3">PFS-109/04</strain>
        <tissue evidence="3">Leaf</tissue>
    </source>
</reference>
<evidence type="ECO:0000313" key="1">
    <source>
        <dbReference type="EMBL" id="KAF2544638.1"/>
    </source>
</evidence>
<name>A0A8S9JUX4_BRACR</name>
<evidence type="ECO:0000313" key="2">
    <source>
        <dbReference type="EMBL" id="KAF2585317.1"/>
    </source>
</evidence>
<dbReference type="AlphaFoldDB" id="A0A8S9JUX4"/>
<accession>A0A8S9JUX4</accession>
<reference evidence="2" key="1">
    <citation type="submission" date="2019-12" db="EMBL/GenBank/DDBJ databases">
        <title>Genome sequencing and annotation of Brassica cretica.</title>
        <authorList>
            <person name="Studholme D.J."/>
            <person name="Sarris P.F."/>
        </authorList>
    </citation>
    <scope>NUCLEOTIDE SEQUENCE</scope>
    <source>
        <strain evidence="1">PFS-001/15</strain>
        <strain evidence="2">PFS-102/07</strain>
        <tissue evidence="2">Leaf</tissue>
    </source>
</reference>
<dbReference type="Proteomes" id="UP000712281">
    <property type="component" value="Unassembled WGS sequence"/>
</dbReference>
<dbReference type="EMBL" id="QGKW02002005">
    <property type="protein sequence ID" value="KAF2544638.1"/>
    <property type="molecule type" value="Genomic_DNA"/>
</dbReference>
<proteinExistence type="predicted"/>
<protein>
    <submittedName>
        <fullName evidence="2">Uncharacterized protein</fullName>
    </submittedName>
</protein>
<evidence type="ECO:0000313" key="3">
    <source>
        <dbReference type="EMBL" id="KAF3599643.1"/>
    </source>
</evidence>
<sequence>ILQRKDIHHRDILRLVILHHRRDTVRHIQHKGILLRNILKVLRLSILIRVLRHHSMVRLRKRRRKTRIQDLLKDVWLCSAVAVSWKLVFD</sequence>
<dbReference type="EMBL" id="QGKY02000246">
    <property type="protein sequence ID" value="KAF2585317.1"/>
    <property type="molecule type" value="Genomic_DNA"/>
</dbReference>
<gene>
    <name evidence="1" type="ORF">F2Q68_00031277</name>
    <name evidence="3" type="ORF">F2Q69_00036046</name>
    <name evidence="2" type="ORF">F2Q70_00036076</name>
</gene>
<dbReference type="OrthoDB" id="10413746at2759"/>